<evidence type="ECO:0000313" key="1">
    <source>
        <dbReference type="EMBL" id="SMF25758.1"/>
    </source>
</evidence>
<accession>A0A1Y6BXE3</accession>
<keyword evidence="2" id="KW-1185">Reference proteome</keyword>
<gene>
    <name evidence="1" type="ORF">SAMN06296036_10893</name>
</gene>
<proteinExistence type="predicted"/>
<name>A0A1Y6BXE3_9BACT</name>
<dbReference type="Pfam" id="PF14091">
    <property type="entry name" value="DUF4269"/>
    <property type="match status" value="1"/>
</dbReference>
<dbReference type="EMBL" id="FWZT01000008">
    <property type="protein sequence ID" value="SMF25758.1"/>
    <property type="molecule type" value="Genomic_DNA"/>
</dbReference>
<dbReference type="Proteomes" id="UP000192907">
    <property type="component" value="Unassembled WGS sequence"/>
</dbReference>
<dbReference type="AlphaFoldDB" id="A0A1Y6BXE3"/>
<dbReference type="STRING" id="1513793.SAMN06296036_10893"/>
<protein>
    <recommendedName>
        <fullName evidence="3">DUF4269 domain-containing protein</fullName>
    </recommendedName>
</protein>
<evidence type="ECO:0000313" key="2">
    <source>
        <dbReference type="Proteomes" id="UP000192907"/>
    </source>
</evidence>
<organism evidence="1 2">
    <name type="scientific">Pseudobacteriovorax antillogorgiicola</name>
    <dbReference type="NCBI Taxonomy" id="1513793"/>
    <lineage>
        <taxon>Bacteria</taxon>
        <taxon>Pseudomonadati</taxon>
        <taxon>Bdellovibrionota</taxon>
        <taxon>Oligoflexia</taxon>
        <taxon>Oligoflexales</taxon>
        <taxon>Pseudobacteriovoracaceae</taxon>
        <taxon>Pseudobacteriovorax</taxon>
    </lineage>
</organism>
<dbReference type="InterPro" id="IPR025365">
    <property type="entry name" value="DUF4269"/>
</dbReference>
<evidence type="ECO:0008006" key="3">
    <source>
        <dbReference type="Google" id="ProtNLM"/>
    </source>
</evidence>
<sequence length="195" mass="21706">MSINDISFMKAGTPRQRLAFAAITSLGILEKLEPHNAVLAGTIPIDVDIEDSDLDIICEANDLDDFNTLVLSYFGDCDEFTSYMTSTRGVKSFVARFAFSGFGFEIFAQNCPIERQYAVVHLLVERRLLEIGGDTARDGIRSLKARGLKTEPAFAKYFGIPGDPYEELVKLVGLSDRELEKFVQSSIDERSFNSL</sequence>
<dbReference type="OrthoDB" id="5296111at2"/>
<dbReference type="RefSeq" id="WP_132318960.1">
    <property type="nucleotide sequence ID" value="NZ_FWZT01000008.1"/>
</dbReference>
<reference evidence="2" key="1">
    <citation type="submission" date="2017-04" db="EMBL/GenBank/DDBJ databases">
        <authorList>
            <person name="Varghese N."/>
            <person name="Submissions S."/>
        </authorList>
    </citation>
    <scope>NUCLEOTIDE SEQUENCE [LARGE SCALE GENOMIC DNA]</scope>
    <source>
        <strain evidence="2">RKEM611</strain>
    </source>
</reference>